<keyword evidence="3" id="KW-0863">Zinc-finger</keyword>
<organism evidence="7">
    <name type="scientific">Melanaphis sacchari</name>
    <dbReference type="NCBI Taxonomy" id="742174"/>
    <lineage>
        <taxon>Eukaryota</taxon>
        <taxon>Metazoa</taxon>
        <taxon>Ecdysozoa</taxon>
        <taxon>Arthropoda</taxon>
        <taxon>Hexapoda</taxon>
        <taxon>Insecta</taxon>
        <taxon>Pterygota</taxon>
        <taxon>Neoptera</taxon>
        <taxon>Paraneoptera</taxon>
        <taxon>Hemiptera</taxon>
        <taxon>Sternorrhyncha</taxon>
        <taxon>Aphidomorpha</taxon>
        <taxon>Aphidoidea</taxon>
        <taxon>Aphididae</taxon>
        <taxon>Aphidini</taxon>
        <taxon>Melanaphis</taxon>
    </lineage>
</organism>
<evidence type="ECO:0000313" key="7">
    <source>
        <dbReference type="EMBL" id="MBW19721.1"/>
    </source>
</evidence>
<dbReference type="InterPro" id="IPR052035">
    <property type="entry name" value="ZnF_BED_domain_contain"/>
</dbReference>
<accession>A0A2H8U105</accession>
<dbReference type="EMBL" id="GFXV01007916">
    <property type="protein sequence ID" value="MBW19721.1"/>
    <property type="molecule type" value="Transcribed_RNA"/>
</dbReference>
<evidence type="ECO:0000259" key="6">
    <source>
        <dbReference type="Pfam" id="PF05699"/>
    </source>
</evidence>
<gene>
    <name evidence="7" type="primary">ZBED1_8</name>
</gene>
<dbReference type="GO" id="GO:0046983">
    <property type="term" value="F:protein dimerization activity"/>
    <property type="evidence" value="ECO:0007669"/>
    <property type="project" value="InterPro"/>
</dbReference>
<dbReference type="InterPro" id="IPR008906">
    <property type="entry name" value="HATC_C_dom"/>
</dbReference>
<dbReference type="PANTHER" id="PTHR46481:SF10">
    <property type="entry name" value="ZINC FINGER BED DOMAIN-CONTAINING PROTEIN 39"/>
    <property type="match status" value="1"/>
</dbReference>
<protein>
    <submittedName>
        <fullName evidence="7">Zinc finger BED domain-containing protein 1</fullName>
    </submittedName>
</protein>
<sequence length="307" mass="34898">MQQQMGLSPLKLKQDVVTRWNSTHDMFKRIIEIKDAVVSTLAILQCDVEQLTVAEWQIVECSANILQIFAEVTKEISSERYVSMSKILIFIRAMIDTMVSFQSNTALPHEAYELVNTLLGELQSRFSGYEENEIVTQSALLDPRFKKMAFDGYSQRKLELAIDQLKKKVCQVTLPGTDNPTASTSFVNASSSSSSSLIWKRFDQQYEANQTSINPTAAGIIELDRYLQEPLISRCEDPLKWWTEHKLMYPRLYVMVRKRLCVTATSVPCERLFSKAGMVITEKRSRILASKSSQVLFLNQNIGVCAS</sequence>
<dbReference type="InterPro" id="IPR012337">
    <property type="entry name" value="RNaseH-like_sf"/>
</dbReference>
<evidence type="ECO:0000256" key="3">
    <source>
        <dbReference type="ARBA" id="ARBA00022771"/>
    </source>
</evidence>
<keyword evidence="5" id="KW-0539">Nucleus</keyword>
<keyword evidence="4" id="KW-0862">Zinc</keyword>
<proteinExistence type="predicted"/>
<dbReference type="GO" id="GO:0008270">
    <property type="term" value="F:zinc ion binding"/>
    <property type="evidence" value="ECO:0007669"/>
    <property type="project" value="UniProtKB-KW"/>
</dbReference>
<comment type="subcellular location">
    <subcellularLocation>
        <location evidence="1">Nucleus</location>
    </subcellularLocation>
</comment>
<feature type="domain" description="HAT C-terminal dimerisation" evidence="6">
    <location>
        <begin position="222"/>
        <end position="302"/>
    </location>
</feature>
<reference evidence="7" key="1">
    <citation type="submission" date="2017-10" db="EMBL/GenBank/DDBJ databases">
        <title>Transcriptome Assembly of Sugarcane Aphid Adults.</title>
        <authorList>
            <person name="Scully E.D."/>
            <person name="Palmer N.A."/>
            <person name="Geib S.M."/>
            <person name="Sarath G."/>
            <person name="Sattler S.E."/>
        </authorList>
    </citation>
    <scope>NUCLEOTIDE SEQUENCE</scope>
    <source>
        <tissue evidence="7">Whole body</tissue>
    </source>
</reference>
<evidence type="ECO:0000256" key="4">
    <source>
        <dbReference type="ARBA" id="ARBA00022833"/>
    </source>
</evidence>
<name>A0A2H8U105_9HEMI</name>
<dbReference type="AlphaFoldDB" id="A0A2H8U105"/>
<dbReference type="PANTHER" id="PTHR46481">
    <property type="entry name" value="ZINC FINGER BED DOMAIN-CONTAINING PROTEIN 4"/>
    <property type="match status" value="1"/>
</dbReference>
<dbReference type="GO" id="GO:0005634">
    <property type="term" value="C:nucleus"/>
    <property type="evidence" value="ECO:0007669"/>
    <property type="project" value="UniProtKB-SubCell"/>
</dbReference>
<dbReference type="Pfam" id="PF05699">
    <property type="entry name" value="Dimer_Tnp_hAT"/>
    <property type="match status" value="1"/>
</dbReference>
<dbReference type="SUPFAM" id="SSF53098">
    <property type="entry name" value="Ribonuclease H-like"/>
    <property type="match status" value="1"/>
</dbReference>
<evidence type="ECO:0000256" key="5">
    <source>
        <dbReference type="ARBA" id="ARBA00023242"/>
    </source>
</evidence>
<evidence type="ECO:0000256" key="1">
    <source>
        <dbReference type="ARBA" id="ARBA00004123"/>
    </source>
</evidence>
<evidence type="ECO:0000256" key="2">
    <source>
        <dbReference type="ARBA" id="ARBA00022723"/>
    </source>
</evidence>
<dbReference type="OrthoDB" id="6608103at2759"/>
<keyword evidence="2" id="KW-0479">Metal-binding</keyword>